<name>A0A2U8FS58_9BURK</name>
<dbReference type="CDD" id="cd02976">
    <property type="entry name" value="NrdH"/>
    <property type="match status" value="1"/>
</dbReference>
<dbReference type="EMBL" id="CP029210">
    <property type="protein sequence ID" value="AWI53717.1"/>
    <property type="molecule type" value="Genomic_DNA"/>
</dbReference>
<dbReference type="OrthoDB" id="8991911at2"/>
<dbReference type="PROSITE" id="PS51354">
    <property type="entry name" value="GLUTAREDOXIN_2"/>
    <property type="match status" value="1"/>
</dbReference>
<dbReference type="KEGG" id="aon:DEH84_09925"/>
<keyword evidence="1" id="KW-0472">Membrane</keyword>
<dbReference type="InterPro" id="IPR002109">
    <property type="entry name" value="Glutaredoxin"/>
</dbReference>
<reference evidence="3 4" key="1">
    <citation type="submission" date="2018-05" db="EMBL/GenBank/DDBJ databases">
        <title>complete genome sequence of Aquabacterium olei NBRC 110486.</title>
        <authorList>
            <person name="Tang B."/>
            <person name="Chang J."/>
            <person name="Zhang L."/>
            <person name="Yang H."/>
        </authorList>
    </citation>
    <scope>NUCLEOTIDE SEQUENCE [LARGE SCALE GENOMIC DNA]</scope>
    <source>
        <strain evidence="3 4">NBRC 110486</strain>
    </source>
</reference>
<dbReference type="Pfam" id="PF00462">
    <property type="entry name" value="Glutaredoxin"/>
    <property type="match status" value="1"/>
</dbReference>
<evidence type="ECO:0000259" key="2">
    <source>
        <dbReference type="Pfam" id="PF00462"/>
    </source>
</evidence>
<dbReference type="InterPro" id="IPR011767">
    <property type="entry name" value="GLR_AS"/>
</dbReference>
<dbReference type="InterPro" id="IPR036249">
    <property type="entry name" value="Thioredoxin-like_sf"/>
</dbReference>
<dbReference type="RefSeq" id="WP_109036716.1">
    <property type="nucleotide sequence ID" value="NZ_CP029210.1"/>
</dbReference>
<dbReference type="PROSITE" id="PS00195">
    <property type="entry name" value="GLUTAREDOXIN_1"/>
    <property type="match status" value="1"/>
</dbReference>
<gene>
    <name evidence="3" type="ORF">DEH84_09925</name>
</gene>
<feature type="transmembrane region" description="Helical" evidence="1">
    <location>
        <begin position="20"/>
        <end position="41"/>
    </location>
</feature>
<keyword evidence="1" id="KW-1133">Transmembrane helix</keyword>
<accession>A0A2U8FS58</accession>
<keyword evidence="4" id="KW-1185">Reference proteome</keyword>
<proteinExistence type="predicted"/>
<dbReference type="Proteomes" id="UP000244892">
    <property type="component" value="Chromosome"/>
</dbReference>
<dbReference type="SUPFAM" id="SSF52833">
    <property type="entry name" value="Thioredoxin-like"/>
    <property type="match status" value="1"/>
</dbReference>
<sequence>MPATPPPSPGPTHGSLGRRGWVSLIVVMASVTALSQGWSWWRERGIVRTVKAEATVGDIEMFTTLTCPYCAQARYWLDRHAVPWQECNVDTSATCRTRFEAKGAPGVPLMHVRGEWQLGFDASRLARTLSATPRPSASTASAAR</sequence>
<protein>
    <recommendedName>
        <fullName evidence="2">Glutaredoxin domain-containing protein</fullName>
    </recommendedName>
</protein>
<keyword evidence="1" id="KW-0812">Transmembrane</keyword>
<dbReference type="AlphaFoldDB" id="A0A2U8FS58"/>
<organism evidence="3 4">
    <name type="scientific">Aquabacterium olei</name>
    <dbReference type="NCBI Taxonomy" id="1296669"/>
    <lineage>
        <taxon>Bacteria</taxon>
        <taxon>Pseudomonadati</taxon>
        <taxon>Pseudomonadota</taxon>
        <taxon>Betaproteobacteria</taxon>
        <taxon>Burkholderiales</taxon>
        <taxon>Aquabacterium</taxon>
    </lineage>
</organism>
<evidence type="ECO:0000313" key="3">
    <source>
        <dbReference type="EMBL" id="AWI53717.1"/>
    </source>
</evidence>
<evidence type="ECO:0000313" key="4">
    <source>
        <dbReference type="Proteomes" id="UP000244892"/>
    </source>
</evidence>
<feature type="domain" description="Glutaredoxin" evidence="2">
    <location>
        <begin position="59"/>
        <end position="114"/>
    </location>
</feature>
<dbReference type="Gene3D" id="3.40.30.10">
    <property type="entry name" value="Glutaredoxin"/>
    <property type="match status" value="1"/>
</dbReference>
<evidence type="ECO:0000256" key="1">
    <source>
        <dbReference type="SAM" id="Phobius"/>
    </source>
</evidence>